<feature type="domain" description="SPOR" evidence="2">
    <location>
        <begin position="80"/>
        <end position="158"/>
    </location>
</feature>
<dbReference type="InterPro" id="IPR007730">
    <property type="entry name" value="SPOR-like_dom"/>
</dbReference>
<dbReference type="PROSITE" id="PS51257">
    <property type="entry name" value="PROKAR_LIPOPROTEIN"/>
    <property type="match status" value="1"/>
</dbReference>
<gene>
    <name evidence="3" type="ORF">PORCRE_1375</name>
</gene>
<accession>T1DSD4</accession>
<reference evidence="4" key="1">
    <citation type="journal article" date="2013" name="Genome">
        <title>Draft Genome Sequences of Porphyromonas crevioricanis JCM 15906T and Porphyromonas cansulci JCM 13913T Isolated from a Canine Oral Cavity.</title>
        <authorList>
            <person name="Sakamoto M."/>
            <person name="Tanaka N."/>
            <person name="Shiwa Y."/>
            <person name="Yoshikawa H."/>
            <person name="Ohkuma M."/>
        </authorList>
    </citation>
    <scope>NUCLEOTIDE SEQUENCE [LARGE SCALE GENOMIC DNA]</scope>
    <source>
        <strain evidence="4">JCM 15906</strain>
    </source>
</reference>
<dbReference type="GO" id="GO:0042834">
    <property type="term" value="F:peptidoglycan binding"/>
    <property type="evidence" value="ECO:0007669"/>
    <property type="project" value="InterPro"/>
</dbReference>
<proteinExistence type="predicted"/>
<dbReference type="Proteomes" id="UP000018031">
    <property type="component" value="Unassembled WGS sequence"/>
</dbReference>
<evidence type="ECO:0000256" key="1">
    <source>
        <dbReference type="SAM" id="SignalP"/>
    </source>
</evidence>
<dbReference type="SUPFAM" id="SSF110997">
    <property type="entry name" value="Sporulation related repeat"/>
    <property type="match status" value="1"/>
</dbReference>
<dbReference type="AlphaFoldDB" id="T1DSD4"/>
<reference evidence="3 4" key="2">
    <citation type="journal article" date="2013" name="Genome Announc.">
        <title>Draft Genome Sequences of Porphyromonas crevioricanis JCM 15906T and Porphyromonas cansulci JCM 13913T Isolated from a Canine Oral Cavity.</title>
        <authorList>
            <person name="Sakamoto M."/>
            <person name="Tanaka N."/>
            <person name="Shiwa Y."/>
            <person name="Yoshikawa H."/>
            <person name="Ohkuma M."/>
        </authorList>
    </citation>
    <scope>NUCLEOTIDE SEQUENCE [LARGE SCALE GENOMIC DNA]</scope>
    <source>
        <strain evidence="3 4">JCM 15906</strain>
    </source>
</reference>
<dbReference type="Gene3D" id="3.30.70.1070">
    <property type="entry name" value="Sporulation related repeat"/>
    <property type="match status" value="1"/>
</dbReference>
<dbReference type="InterPro" id="IPR036680">
    <property type="entry name" value="SPOR-like_sf"/>
</dbReference>
<feature type="signal peptide" evidence="1">
    <location>
        <begin position="1"/>
        <end position="22"/>
    </location>
</feature>
<keyword evidence="1" id="KW-0732">Signal</keyword>
<feature type="chain" id="PRO_5004587004" description="SPOR domain-containing protein" evidence="1">
    <location>
        <begin position="23"/>
        <end position="161"/>
    </location>
</feature>
<organism evidence="3 4">
    <name type="scientific">Porphyromonas crevioricanis JCM 15906</name>
    <dbReference type="NCBI Taxonomy" id="1305617"/>
    <lineage>
        <taxon>Bacteria</taxon>
        <taxon>Pseudomonadati</taxon>
        <taxon>Bacteroidota</taxon>
        <taxon>Bacteroidia</taxon>
        <taxon>Bacteroidales</taxon>
        <taxon>Porphyromonadaceae</taxon>
        <taxon>Porphyromonas</taxon>
    </lineage>
</organism>
<evidence type="ECO:0000259" key="2">
    <source>
        <dbReference type="PROSITE" id="PS51724"/>
    </source>
</evidence>
<evidence type="ECO:0000313" key="4">
    <source>
        <dbReference type="Proteomes" id="UP000018031"/>
    </source>
</evidence>
<protein>
    <recommendedName>
        <fullName evidence="2">SPOR domain-containing protein</fullName>
    </recommendedName>
</protein>
<evidence type="ECO:0000313" key="3">
    <source>
        <dbReference type="EMBL" id="GAD05670.1"/>
    </source>
</evidence>
<name>T1DSD4_9PORP</name>
<dbReference type="EMBL" id="BAOU01000037">
    <property type="protein sequence ID" value="GAD05670.1"/>
    <property type="molecule type" value="Genomic_DNA"/>
</dbReference>
<comment type="caution">
    <text evidence="3">The sequence shown here is derived from an EMBL/GenBank/DDBJ whole genome shotgun (WGS) entry which is preliminary data.</text>
</comment>
<dbReference type="Pfam" id="PF05036">
    <property type="entry name" value="SPOR"/>
    <property type="match status" value="1"/>
</dbReference>
<dbReference type="PROSITE" id="PS51724">
    <property type="entry name" value="SPOR"/>
    <property type="match status" value="1"/>
</dbReference>
<sequence>MSELMKKIVLIAATLAMVSAFTSCKPKQSAYRQAYEAAKQREIVSKEGSSTATMTEVSKPIDRQVLVRQENLSVLEGENANSLKRYSVVVGSFQNHANARSLKERMQADGYEAVLAQNEQGMLRVIVSSFHSRQDAAASRDAIKARYAPNFQDAWLLEKTN</sequence>